<dbReference type="EMBL" id="CP016287">
    <property type="protein sequence ID" value="ANP89312.1"/>
    <property type="molecule type" value="Genomic_DNA"/>
</dbReference>
<dbReference type="Gene3D" id="3.40.50.1820">
    <property type="entry name" value="alpha/beta hydrolase"/>
    <property type="match status" value="1"/>
</dbReference>
<accession>A0A1B1CHS9</accession>
<protein>
    <recommendedName>
        <fullName evidence="1">Serine aminopeptidase S33 domain-containing protein</fullName>
    </recommendedName>
</protein>
<dbReference type="PANTHER" id="PTHR43265">
    <property type="entry name" value="ESTERASE ESTD"/>
    <property type="match status" value="1"/>
</dbReference>
<dbReference type="Proteomes" id="UP000092691">
    <property type="component" value="Plasmid unnamed1"/>
</dbReference>
<evidence type="ECO:0000259" key="1">
    <source>
        <dbReference type="Pfam" id="PF12146"/>
    </source>
</evidence>
<feature type="domain" description="Serine aminopeptidase S33" evidence="1">
    <location>
        <begin position="228"/>
        <end position="439"/>
    </location>
</feature>
<dbReference type="PANTHER" id="PTHR43265:SF1">
    <property type="entry name" value="ESTERASE ESTD"/>
    <property type="match status" value="1"/>
</dbReference>
<dbReference type="GO" id="GO:0052689">
    <property type="term" value="F:carboxylic ester hydrolase activity"/>
    <property type="evidence" value="ECO:0007669"/>
    <property type="project" value="TreeGrafter"/>
</dbReference>
<evidence type="ECO:0000313" key="3">
    <source>
        <dbReference type="Proteomes" id="UP000092691"/>
    </source>
</evidence>
<keyword evidence="2" id="KW-0614">Plasmid</keyword>
<dbReference type="AlphaFoldDB" id="A0A1B1CHS9"/>
<evidence type="ECO:0000313" key="2">
    <source>
        <dbReference type="EMBL" id="ANP89312.1"/>
    </source>
</evidence>
<dbReference type="SUPFAM" id="SSF53474">
    <property type="entry name" value="alpha/beta-Hydrolases"/>
    <property type="match status" value="1"/>
</dbReference>
<dbReference type="InterPro" id="IPR022742">
    <property type="entry name" value="Hydrolase_4"/>
</dbReference>
<dbReference type="Pfam" id="PF12146">
    <property type="entry name" value="Hydrolase_4"/>
    <property type="match status" value="1"/>
</dbReference>
<dbReference type="InterPro" id="IPR053145">
    <property type="entry name" value="AB_hydrolase_Est10"/>
</dbReference>
<gene>
    <name evidence="2" type="ORF">BA011_26445</name>
</gene>
<organism evidence="2 3">
    <name type="scientific">Rhizobium leguminosarum</name>
    <dbReference type="NCBI Taxonomy" id="384"/>
    <lineage>
        <taxon>Bacteria</taxon>
        <taxon>Pseudomonadati</taxon>
        <taxon>Pseudomonadota</taxon>
        <taxon>Alphaproteobacteria</taxon>
        <taxon>Hyphomicrobiales</taxon>
        <taxon>Rhizobiaceae</taxon>
        <taxon>Rhizobium/Agrobacterium group</taxon>
        <taxon>Rhizobium</taxon>
    </lineage>
</organism>
<proteinExistence type="predicted"/>
<reference evidence="2 3" key="1">
    <citation type="submission" date="2016-06" db="EMBL/GenBank/DDBJ databases">
        <title>Microsymbionts genomes from the relict species Vavilovia formosa.</title>
        <authorList>
            <person name="Chirak E."/>
            <person name="Kimeklis A."/>
            <person name="Andronov E."/>
        </authorList>
    </citation>
    <scope>NUCLEOTIDE SEQUENCE [LARGE SCALE GENOMIC DNA]</scope>
    <source>
        <strain evidence="2 3">Vaf10</strain>
        <plasmid evidence="3">Plasmid unnamed1</plasmid>
    </source>
</reference>
<name>A0A1B1CHS9_RHILE</name>
<geneLocation type="plasmid" evidence="2 3">
    <name>unnamed1</name>
</geneLocation>
<sequence>MVWQEVDLGKLNRPGGLVRAVTTIDAEPNLSPRRIAVISAAGEAVFRFTPGRVIVRFVDGTRNDTQVRSIDFALLDNAPALIAIYTRVLNISNRLPGTFEVYLPGTLTTIPYSLQREGDGLLSSLGELMTFNSAGWLSGVAVGDSVEIRGMSAVVPRWHSFARSTRALTKKSETKQPRFGQDIEIRRNGHRLYGRLSQPKDPRAFVLIIGGSGLHDRFGQSGAVDLGYSDLTAQLASHGVGSVLFDKPGAGRTKLTSDMVRPSFAAAIDVAQSWLDELVRRAPKGVPVIVAGHSEGGQIAAFLAAHNSDVAGLCLLATACSPIDKILAEQISLQAQDLSLSESARQQRLSELQSLFEWLRSGDRSAPPSARLAPFAHLSEWYGGLIDTQPATTLPRVRVPVAILHGDRDIQVPSQEARALAGLLPQDLASVKIFEGLDHLFKRSGEASNIRQYGDRRRKISRDVADWIADWIAKAVLPQGSGQCD</sequence>
<dbReference type="InterPro" id="IPR029058">
    <property type="entry name" value="AB_hydrolase_fold"/>
</dbReference>